<keyword evidence="4 6" id="KW-1133">Transmembrane helix</keyword>
<evidence type="ECO:0000259" key="7">
    <source>
        <dbReference type="Pfam" id="PF06814"/>
    </source>
</evidence>
<organism evidence="8 9">
    <name type="scientific">Quercus suber</name>
    <name type="common">Cork oak</name>
    <dbReference type="NCBI Taxonomy" id="58331"/>
    <lineage>
        <taxon>Eukaryota</taxon>
        <taxon>Viridiplantae</taxon>
        <taxon>Streptophyta</taxon>
        <taxon>Embryophyta</taxon>
        <taxon>Tracheophyta</taxon>
        <taxon>Spermatophyta</taxon>
        <taxon>Magnoliopsida</taxon>
        <taxon>eudicotyledons</taxon>
        <taxon>Gunneridae</taxon>
        <taxon>Pentapetalae</taxon>
        <taxon>rosids</taxon>
        <taxon>fabids</taxon>
        <taxon>Fagales</taxon>
        <taxon>Fagaceae</taxon>
        <taxon>Quercus</taxon>
    </lineage>
</organism>
<dbReference type="EMBL" id="PKMF04000023">
    <property type="protein sequence ID" value="KAK7857965.1"/>
    <property type="molecule type" value="Genomic_DNA"/>
</dbReference>
<keyword evidence="9" id="KW-1185">Reference proteome</keyword>
<evidence type="ECO:0000256" key="6">
    <source>
        <dbReference type="SAM" id="Phobius"/>
    </source>
</evidence>
<reference evidence="8 9" key="1">
    <citation type="journal article" date="2018" name="Sci. Data">
        <title>The draft genome sequence of cork oak.</title>
        <authorList>
            <person name="Ramos A.M."/>
            <person name="Usie A."/>
            <person name="Barbosa P."/>
            <person name="Barros P.M."/>
            <person name="Capote T."/>
            <person name="Chaves I."/>
            <person name="Simoes F."/>
            <person name="Abreu I."/>
            <person name="Carrasquinho I."/>
            <person name="Faro C."/>
            <person name="Guimaraes J.B."/>
            <person name="Mendonca D."/>
            <person name="Nobrega F."/>
            <person name="Rodrigues L."/>
            <person name="Saibo N.J.M."/>
            <person name="Varela M.C."/>
            <person name="Egas C."/>
            <person name="Matos J."/>
            <person name="Miguel C.M."/>
            <person name="Oliveira M.M."/>
            <person name="Ricardo C.P."/>
            <person name="Goncalves S."/>
        </authorList>
    </citation>
    <scope>NUCLEOTIDE SEQUENCE [LARGE SCALE GENOMIC DNA]</scope>
    <source>
        <strain evidence="9">cv. HL8</strain>
    </source>
</reference>
<proteinExistence type="predicted"/>
<feature type="transmembrane region" description="Helical" evidence="6">
    <location>
        <begin position="95"/>
        <end position="115"/>
    </location>
</feature>
<feature type="domain" description="GOST seven transmembrane" evidence="7">
    <location>
        <begin position="93"/>
        <end position="266"/>
    </location>
</feature>
<evidence type="ECO:0000313" key="8">
    <source>
        <dbReference type="EMBL" id="KAK7857965.1"/>
    </source>
</evidence>
<dbReference type="InterPro" id="IPR009637">
    <property type="entry name" value="GPR107/GPR108-like"/>
</dbReference>
<dbReference type="GO" id="GO:0016020">
    <property type="term" value="C:membrane"/>
    <property type="evidence" value="ECO:0007669"/>
    <property type="project" value="UniProtKB-SubCell"/>
</dbReference>
<sequence>MDARAPATRRRRSHVRPPLRFGQAGFHFLKPEEKRRQLQYSFYRDRRRSVHAGFRQLFREPAQGFDGREIGDVQSRRKSQRRDYLSAGKTILPRVYFLLSLGYFFLAGLWISVLYKKRLTVFRIHFFMLAVLILKALNLLCEAEDKSYIKRTGSAHGWDVLFYIFSFLKGITLFTLIVLIGTGWSFLKPYLQDKEKKVLMIVIPLQVVANIAQVAIDESGPFAQDWVTWKQIFLLVDVVCCCAVLFPIVWSIKNLREAARTDGKLRLCVGDYYFVSVPLDECGGRELATLAFYVFTGLKFKPEAHNPYFVIDDEEEEAAAEQLKLEDEFEL</sequence>
<dbReference type="PANTHER" id="PTHR21229">
    <property type="entry name" value="LUNG SEVEN TRANSMEMBRANE RECEPTOR"/>
    <property type="match status" value="1"/>
</dbReference>
<feature type="transmembrane region" description="Helical" evidence="6">
    <location>
        <begin position="160"/>
        <end position="186"/>
    </location>
</feature>
<evidence type="ECO:0000256" key="2">
    <source>
        <dbReference type="ARBA" id="ARBA00022692"/>
    </source>
</evidence>
<protein>
    <submittedName>
        <fullName evidence="8">Protein gpr107</fullName>
    </submittedName>
</protein>
<gene>
    <name evidence="8" type="primary">Gpr107_5</name>
    <name evidence="8" type="ORF">CFP56_015288</name>
</gene>
<dbReference type="Proteomes" id="UP000237347">
    <property type="component" value="Unassembled WGS sequence"/>
</dbReference>
<keyword evidence="3" id="KW-0732">Signal</keyword>
<evidence type="ECO:0000256" key="4">
    <source>
        <dbReference type="ARBA" id="ARBA00022989"/>
    </source>
</evidence>
<dbReference type="Pfam" id="PF06814">
    <property type="entry name" value="GOST_TM"/>
    <property type="match status" value="1"/>
</dbReference>
<feature type="transmembrane region" description="Helical" evidence="6">
    <location>
        <begin position="122"/>
        <end position="140"/>
    </location>
</feature>
<keyword evidence="5 6" id="KW-0472">Membrane</keyword>
<keyword evidence="2 6" id="KW-0812">Transmembrane</keyword>
<evidence type="ECO:0000313" key="9">
    <source>
        <dbReference type="Proteomes" id="UP000237347"/>
    </source>
</evidence>
<evidence type="ECO:0000256" key="5">
    <source>
        <dbReference type="ARBA" id="ARBA00023136"/>
    </source>
</evidence>
<dbReference type="GO" id="GO:0005794">
    <property type="term" value="C:Golgi apparatus"/>
    <property type="evidence" value="ECO:0007669"/>
    <property type="project" value="TreeGrafter"/>
</dbReference>
<dbReference type="PANTHER" id="PTHR21229:SF22">
    <property type="entry name" value="DBJ|BAA84809.1"/>
    <property type="match status" value="1"/>
</dbReference>
<comment type="subcellular location">
    <subcellularLocation>
        <location evidence="1">Membrane</location>
        <topology evidence="1">Multi-pass membrane protein</topology>
    </subcellularLocation>
</comment>
<dbReference type="InterPro" id="IPR053937">
    <property type="entry name" value="GOST_TM"/>
</dbReference>
<feature type="transmembrane region" description="Helical" evidence="6">
    <location>
        <begin position="228"/>
        <end position="250"/>
    </location>
</feature>
<dbReference type="AlphaFoldDB" id="A0AAW0M2U3"/>
<name>A0AAW0M2U3_QUESU</name>
<evidence type="ECO:0000256" key="1">
    <source>
        <dbReference type="ARBA" id="ARBA00004141"/>
    </source>
</evidence>
<evidence type="ECO:0000256" key="3">
    <source>
        <dbReference type="ARBA" id="ARBA00022729"/>
    </source>
</evidence>
<accession>A0AAW0M2U3</accession>
<comment type="caution">
    <text evidence="8">The sequence shown here is derived from an EMBL/GenBank/DDBJ whole genome shotgun (WGS) entry which is preliminary data.</text>
</comment>